<protein>
    <submittedName>
        <fullName evidence="2">F-box/LRR-repeat protein</fullName>
    </submittedName>
</protein>
<dbReference type="Gene3D" id="3.80.10.10">
    <property type="entry name" value="Ribonuclease Inhibitor"/>
    <property type="match status" value="2"/>
</dbReference>
<organism evidence="2 3">
    <name type="scientific">Trifolium pratense</name>
    <name type="common">Red clover</name>
    <dbReference type="NCBI Taxonomy" id="57577"/>
    <lineage>
        <taxon>Eukaryota</taxon>
        <taxon>Viridiplantae</taxon>
        <taxon>Streptophyta</taxon>
        <taxon>Embryophyta</taxon>
        <taxon>Tracheophyta</taxon>
        <taxon>Spermatophyta</taxon>
        <taxon>Magnoliopsida</taxon>
        <taxon>eudicotyledons</taxon>
        <taxon>Gunneridae</taxon>
        <taxon>Pentapetalae</taxon>
        <taxon>rosids</taxon>
        <taxon>fabids</taxon>
        <taxon>Fabales</taxon>
        <taxon>Fabaceae</taxon>
        <taxon>Papilionoideae</taxon>
        <taxon>50 kb inversion clade</taxon>
        <taxon>NPAAA clade</taxon>
        <taxon>Hologalegina</taxon>
        <taxon>IRL clade</taxon>
        <taxon>Trifolieae</taxon>
        <taxon>Trifolium</taxon>
    </lineage>
</organism>
<comment type="caution">
    <text evidence="2">The sequence shown here is derived from an EMBL/GenBank/DDBJ whole genome shotgun (WGS) entry which is preliminary data.</text>
</comment>
<evidence type="ECO:0000313" key="1">
    <source>
        <dbReference type="EMBL" id="PNX96191.1"/>
    </source>
</evidence>
<dbReference type="SMART" id="SM00367">
    <property type="entry name" value="LRR_CC"/>
    <property type="match status" value="4"/>
</dbReference>
<reference evidence="2 3" key="1">
    <citation type="journal article" date="2014" name="Am. J. Bot.">
        <title>Genome assembly and annotation for red clover (Trifolium pratense; Fabaceae).</title>
        <authorList>
            <person name="Istvanek J."/>
            <person name="Jaros M."/>
            <person name="Krenek A."/>
            <person name="Repkova J."/>
        </authorList>
    </citation>
    <scope>NUCLEOTIDE SEQUENCE [LARGE SCALE GENOMIC DNA]</scope>
    <source>
        <strain evidence="3">cv. Tatra</strain>
        <tissue evidence="2">Young leaves</tissue>
    </source>
</reference>
<dbReference type="SUPFAM" id="SSF52047">
    <property type="entry name" value="RNI-like"/>
    <property type="match status" value="1"/>
</dbReference>
<dbReference type="InterPro" id="IPR032675">
    <property type="entry name" value="LRR_dom_sf"/>
</dbReference>
<dbReference type="PANTHER" id="PTHR13318">
    <property type="entry name" value="PARTNER OF PAIRED, ISOFORM B-RELATED"/>
    <property type="match status" value="1"/>
</dbReference>
<dbReference type="STRING" id="57577.A0A2K3NRA1"/>
<dbReference type="EMBL" id="ASHM01000863">
    <property type="protein sequence ID" value="PNY05563.1"/>
    <property type="molecule type" value="Genomic_DNA"/>
</dbReference>
<name>A0A2K3NRA1_TRIPR</name>
<dbReference type="InterPro" id="IPR006553">
    <property type="entry name" value="Leu-rich_rpt_Cys-con_subtyp"/>
</dbReference>
<dbReference type="GO" id="GO:0019005">
    <property type="term" value="C:SCF ubiquitin ligase complex"/>
    <property type="evidence" value="ECO:0007669"/>
    <property type="project" value="TreeGrafter"/>
</dbReference>
<dbReference type="Gene3D" id="1.20.1280.50">
    <property type="match status" value="1"/>
</dbReference>
<dbReference type="AlphaFoldDB" id="A0A2K3NRA1"/>
<dbReference type="GO" id="GO:0031146">
    <property type="term" value="P:SCF-dependent proteasomal ubiquitin-dependent protein catabolic process"/>
    <property type="evidence" value="ECO:0007669"/>
    <property type="project" value="TreeGrafter"/>
</dbReference>
<reference evidence="2 3" key="2">
    <citation type="journal article" date="2017" name="Front. Plant Sci.">
        <title>Gene Classification and Mining of Molecular Markers Useful in Red Clover (Trifolium pratense) Breeding.</title>
        <authorList>
            <person name="Istvanek J."/>
            <person name="Dluhosova J."/>
            <person name="Dluhos P."/>
            <person name="Patkova L."/>
            <person name="Nedelnik J."/>
            <person name="Repkova J."/>
        </authorList>
    </citation>
    <scope>NUCLEOTIDE SEQUENCE [LARGE SCALE GENOMIC DNA]</scope>
    <source>
        <strain evidence="3">cv. Tatra</strain>
        <tissue evidence="2">Young leaves</tissue>
    </source>
</reference>
<evidence type="ECO:0000313" key="3">
    <source>
        <dbReference type="Proteomes" id="UP000236291"/>
    </source>
</evidence>
<sequence length="342" mass="39155">MKRKGTTNFLLLLINVQIKRIKTVNKKFSVYLPDECWELVFKNLLIDDQHYNSLSLVSKQFLSITNRLRSSLTIKPNLTTEQALNLIERFPKLTSLNFSDRLDLDYILLQLSTFPFRLKSLKLDNTPTIPATGLLAFSITSTLQSLTCSHTNFIHSTHMYLIGDCFPDMQRIDLSHCKNIYLDSLHVLLKGCRENITHLNLTDCSILTEDIMMNFQVPKLKVLNLSDSSVDDKTLYVITKSCTGILKLSLKHCRHVSDKGVKCVLRNCKKLREINFKHCPKVVHVNVASMLLRRPSLRKIKLPSGVAWEVPLVSTKSKLRNESKVQSSDPDRQRCLVCCSFC</sequence>
<evidence type="ECO:0000313" key="2">
    <source>
        <dbReference type="EMBL" id="PNY05563.1"/>
    </source>
</evidence>
<proteinExistence type="predicted"/>
<dbReference type="Proteomes" id="UP000236291">
    <property type="component" value="Unassembled WGS sequence"/>
</dbReference>
<dbReference type="OrthoDB" id="1751573at2759"/>
<dbReference type="EMBL" id="ASHM01014244">
    <property type="protein sequence ID" value="PNX96191.1"/>
    <property type="molecule type" value="Genomic_DNA"/>
</dbReference>
<accession>A0A2K3NRA1</accession>
<gene>
    <name evidence="2" type="ORF">L195_g002016</name>
    <name evidence="1" type="ORF">L195_g019393</name>
</gene>
<dbReference type="PANTHER" id="PTHR13318:SF106">
    <property type="entry name" value="F-BOX_LRR-REPEAT PROTEIN 2"/>
    <property type="match status" value="1"/>
</dbReference>